<feature type="domain" description="Transglycosylase SLT" evidence="3">
    <location>
        <begin position="83"/>
        <end position="174"/>
    </location>
</feature>
<dbReference type="Pfam" id="PF01464">
    <property type="entry name" value="SLT"/>
    <property type="match status" value="1"/>
</dbReference>
<feature type="chain" id="PRO_5046377493" evidence="2">
    <location>
        <begin position="22"/>
        <end position="197"/>
    </location>
</feature>
<gene>
    <name evidence="4" type="ORF">GCM10022414_00120</name>
</gene>
<accession>A0ABP7W5Q1</accession>
<feature type="signal peptide" evidence="2">
    <location>
        <begin position="1"/>
        <end position="21"/>
    </location>
</feature>
<organism evidence="4 5">
    <name type="scientific">Zhongshania borealis</name>
    <dbReference type="NCBI Taxonomy" id="889488"/>
    <lineage>
        <taxon>Bacteria</taxon>
        <taxon>Pseudomonadati</taxon>
        <taxon>Pseudomonadota</taxon>
        <taxon>Gammaproteobacteria</taxon>
        <taxon>Cellvibrionales</taxon>
        <taxon>Spongiibacteraceae</taxon>
        <taxon>Zhongshania</taxon>
    </lineage>
</organism>
<dbReference type="InterPro" id="IPR008258">
    <property type="entry name" value="Transglycosylase_SLT_dom_1"/>
</dbReference>
<evidence type="ECO:0000259" key="3">
    <source>
        <dbReference type="Pfam" id="PF01464"/>
    </source>
</evidence>
<keyword evidence="2" id="KW-0732">Signal</keyword>
<evidence type="ECO:0000256" key="2">
    <source>
        <dbReference type="SAM" id="SignalP"/>
    </source>
</evidence>
<name>A0ABP7W5Q1_9GAMM</name>
<dbReference type="Gene3D" id="1.10.530.10">
    <property type="match status" value="1"/>
</dbReference>
<evidence type="ECO:0000256" key="1">
    <source>
        <dbReference type="ARBA" id="ARBA00007734"/>
    </source>
</evidence>
<evidence type="ECO:0000313" key="4">
    <source>
        <dbReference type="EMBL" id="GAA4081763.1"/>
    </source>
</evidence>
<dbReference type="InterPro" id="IPR023346">
    <property type="entry name" value="Lysozyme-like_dom_sf"/>
</dbReference>
<comment type="similarity">
    <text evidence="1">Belongs to the transglycosylase Slt family.</text>
</comment>
<evidence type="ECO:0000313" key="5">
    <source>
        <dbReference type="Proteomes" id="UP001500392"/>
    </source>
</evidence>
<protein>
    <submittedName>
        <fullName evidence="4">Lytic transglycosylase domain-containing protein</fullName>
    </submittedName>
</protein>
<sequence>MRRKLTSALLAICLFAAPLWAATGDDQQDRDELRQYLQLAIAKADSFEDRFDAEVWLFDMSSRMSRFIKDPEERLTFLRSVHREASAADLSPELVLALIEVESYFDRYAVSRVGAQGLMQVMPFWKKEIGRPEDNLTQPDTNLRYGCHILKFYLDKEKGNLHRALARYNGSLGKSWYPERVFTRWRKHWYNGELSFN</sequence>
<proteinExistence type="inferred from homology"/>
<dbReference type="SUPFAM" id="SSF53955">
    <property type="entry name" value="Lysozyme-like"/>
    <property type="match status" value="1"/>
</dbReference>
<keyword evidence="5" id="KW-1185">Reference proteome</keyword>
<dbReference type="PANTHER" id="PTHR37423:SF2">
    <property type="entry name" value="MEMBRANE-BOUND LYTIC MUREIN TRANSGLYCOSYLASE C"/>
    <property type="match status" value="1"/>
</dbReference>
<comment type="caution">
    <text evidence="4">The sequence shown here is derived from an EMBL/GenBank/DDBJ whole genome shotgun (WGS) entry which is preliminary data.</text>
</comment>
<dbReference type="PANTHER" id="PTHR37423">
    <property type="entry name" value="SOLUBLE LYTIC MUREIN TRANSGLYCOSYLASE-RELATED"/>
    <property type="match status" value="1"/>
</dbReference>
<reference evidence="5" key="1">
    <citation type="journal article" date="2019" name="Int. J. Syst. Evol. Microbiol.">
        <title>The Global Catalogue of Microorganisms (GCM) 10K type strain sequencing project: providing services to taxonomists for standard genome sequencing and annotation.</title>
        <authorList>
            <consortium name="The Broad Institute Genomics Platform"/>
            <consortium name="The Broad Institute Genome Sequencing Center for Infectious Disease"/>
            <person name="Wu L."/>
            <person name="Ma J."/>
        </authorList>
    </citation>
    <scope>NUCLEOTIDE SEQUENCE [LARGE SCALE GENOMIC DNA]</scope>
    <source>
        <strain evidence="5">JCM 17304</strain>
    </source>
</reference>
<dbReference type="Proteomes" id="UP001500392">
    <property type="component" value="Unassembled WGS sequence"/>
</dbReference>
<dbReference type="EMBL" id="BAABDM010000001">
    <property type="protein sequence ID" value="GAA4081763.1"/>
    <property type="molecule type" value="Genomic_DNA"/>
</dbReference>